<protein>
    <submittedName>
        <fullName evidence="2">Uncharacterized protein</fullName>
    </submittedName>
</protein>
<evidence type="ECO:0000256" key="1">
    <source>
        <dbReference type="SAM" id="MobiDB-lite"/>
    </source>
</evidence>
<dbReference type="AlphaFoldDB" id="A0A1B7XVV1"/>
<dbReference type="KEGG" id="chig:CH63R_13024"/>
<organism evidence="2 3">
    <name type="scientific">Colletotrichum higginsianum (strain IMI 349063)</name>
    <name type="common">Crucifer anthracnose fungus</name>
    <dbReference type="NCBI Taxonomy" id="759273"/>
    <lineage>
        <taxon>Eukaryota</taxon>
        <taxon>Fungi</taxon>
        <taxon>Dikarya</taxon>
        <taxon>Ascomycota</taxon>
        <taxon>Pezizomycotina</taxon>
        <taxon>Sordariomycetes</taxon>
        <taxon>Hypocreomycetidae</taxon>
        <taxon>Glomerellales</taxon>
        <taxon>Glomerellaceae</taxon>
        <taxon>Colletotrichum</taxon>
        <taxon>Colletotrichum destructivum species complex</taxon>
    </lineage>
</organism>
<dbReference type="VEuPathDB" id="FungiDB:CH63R_13024"/>
<evidence type="ECO:0000313" key="3">
    <source>
        <dbReference type="Proteomes" id="UP000092177"/>
    </source>
</evidence>
<dbReference type="EMBL" id="LTAN01000009">
    <property type="protein sequence ID" value="OBR03897.1"/>
    <property type="molecule type" value="Genomic_DNA"/>
</dbReference>
<name>A0A1B7XVV1_COLHI</name>
<dbReference type="RefSeq" id="XP_018152415.1">
    <property type="nucleotide sequence ID" value="XM_018307998.1"/>
</dbReference>
<gene>
    <name evidence="2" type="ORF">CH63R_13024</name>
</gene>
<accession>A0A1B7XVV1</accession>
<feature type="region of interest" description="Disordered" evidence="1">
    <location>
        <begin position="57"/>
        <end position="80"/>
    </location>
</feature>
<proteinExistence type="predicted"/>
<dbReference type="GeneID" id="28872105"/>
<keyword evidence="3" id="KW-1185">Reference proteome</keyword>
<evidence type="ECO:0000313" key="2">
    <source>
        <dbReference type="EMBL" id="OBR03897.1"/>
    </source>
</evidence>
<sequence length="80" mass="9158">MRDIVQALGEEYGVNQVGSISSKTSRRISLRQICYRDRESLKRLSCRELSEHWSQQASQDACKQPAGRPKLRTLTEHGAR</sequence>
<dbReference type="Proteomes" id="UP000092177">
    <property type="component" value="Chromosome 9"/>
</dbReference>
<comment type="caution">
    <text evidence="2">The sequence shown here is derived from an EMBL/GenBank/DDBJ whole genome shotgun (WGS) entry which is preliminary data.</text>
</comment>
<reference evidence="3" key="1">
    <citation type="journal article" date="2017" name="BMC Genomics">
        <title>Gapless genome assembly of Colletotrichum higginsianum reveals chromosome structure and association of transposable elements with secondary metabolite gene clusters.</title>
        <authorList>
            <person name="Dallery J.-F."/>
            <person name="Lapalu N."/>
            <person name="Zampounis A."/>
            <person name="Pigne S."/>
            <person name="Luyten I."/>
            <person name="Amselem J."/>
            <person name="Wittenberg A.H.J."/>
            <person name="Zhou S."/>
            <person name="de Queiroz M.V."/>
            <person name="Robin G.P."/>
            <person name="Auger A."/>
            <person name="Hainaut M."/>
            <person name="Henrissat B."/>
            <person name="Kim K.-T."/>
            <person name="Lee Y.-H."/>
            <person name="Lespinet O."/>
            <person name="Schwartz D.C."/>
            <person name="Thon M.R."/>
            <person name="O'Connell R.J."/>
        </authorList>
    </citation>
    <scope>NUCLEOTIDE SEQUENCE [LARGE SCALE GENOMIC DNA]</scope>
    <source>
        <strain evidence="3">IMI 349063</strain>
    </source>
</reference>